<comment type="caution">
    <text evidence="1">The sequence shown here is derived from an EMBL/GenBank/DDBJ whole genome shotgun (WGS) entry which is preliminary data.</text>
</comment>
<reference evidence="1 2" key="1">
    <citation type="submission" date="2019-12" db="EMBL/GenBank/DDBJ databases">
        <title>Litoreibacter badius sp. nov., a novel bacteriochlorophyll a-containing bacterium in the genus Litoreibacter.</title>
        <authorList>
            <person name="Kanamuro M."/>
            <person name="Takabe Y."/>
            <person name="Mori K."/>
            <person name="Takaichi S."/>
            <person name="Hanada S."/>
        </authorList>
    </citation>
    <scope>NUCLEOTIDE SEQUENCE [LARGE SCALE GENOMIC DNA]</scope>
    <source>
        <strain evidence="1 2">K6</strain>
    </source>
</reference>
<evidence type="ECO:0000313" key="2">
    <source>
        <dbReference type="Proteomes" id="UP000436822"/>
    </source>
</evidence>
<keyword evidence="2" id="KW-1185">Reference proteome</keyword>
<gene>
    <name evidence="1" type="ORF">KIN_17830</name>
</gene>
<name>A0A6N6JH42_9RHOB</name>
<protein>
    <recommendedName>
        <fullName evidence="3">Hpt domain-containing protein</fullName>
    </recommendedName>
</protein>
<dbReference type="InterPro" id="IPR036641">
    <property type="entry name" value="HPT_dom_sf"/>
</dbReference>
<dbReference type="AlphaFoldDB" id="A0A6N6JH42"/>
<evidence type="ECO:0008006" key="3">
    <source>
        <dbReference type="Google" id="ProtNLM"/>
    </source>
</evidence>
<dbReference type="SUPFAM" id="SSF47226">
    <property type="entry name" value="Histidine-containing phosphotransfer domain, HPT domain"/>
    <property type="match status" value="1"/>
</dbReference>
<dbReference type="EMBL" id="BLJE01000002">
    <property type="protein sequence ID" value="GFE64709.1"/>
    <property type="molecule type" value="Genomic_DNA"/>
</dbReference>
<evidence type="ECO:0000313" key="1">
    <source>
        <dbReference type="EMBL" id="GFE64709.1"/>
    </source>
</evidence>
<proteinExistence type="predicted"/>
<dbReference type="RefSeq" id="WP_159806098.1">
    <property type="nucleotide sequence ID" value="NZ_BLJE01000002.1"/>
</dbReference>
<dbReference type="OrthoDB" id="7873775at2"/>
<dbReference type="Proteomes" id="UP000436822">
    <property type="component" value="Unassembled WGS sequence"/>
</dbReference>
<sequence length="126" mass="13933">MSDIIKLKFVERVILDPDRLVELCVSLGDAGAEELISLTMEELSCGLGRVEEAYTAQNWSIMSAEARQLSNAADHIGMQTFVTVVADVVTCVEQQDFIALSATLERLRRIADKSLNAMWDMQDIPG</sequence>
<dbReference type="GO" id="GO:0000160">
    <property type="term" value="P:phosphorelay signal transduction system"/>
    <property type="evidence" value="ECO:0007669"/>
    <property type="project" value="InterPro"/>
</dbReference>
<dbReference type="Gene3D" id="1.20.120.160">
    <property type="entry name" value="HPT domain"/>
    <property type="match status" value="1"/>
</dbReference>
<accession>A0A6N6JH42</accession>
<organism evidence="1 2">
    <name type="scientific">Litoreibacter roseus</name>
    <dbReference type="NCBI Taxonomy" id="2601869"/>
    <lineage>
        <taxon>Bacteria</taxon>
        <taxon>Pseudomonadati</taxon>
        <taxon>Pseudomonadota</taxon>
        <taxon>Alphaproteobacteria</taxon>
        <taxon>Rhodobacterales</taxon>
        <taxon>Roseobacteraceae</taxon>
        <taxon>Litoreibacter</taxon>
    </lineage>
</organism>